<evidence type="ECO:0000313" key="1">
    <source>
        <dbReference type="EMBL" id="CCX06544.1"/>
    </source>
</evidence>
<organism evidence="1 2">
    <name type="scientific">Pyronema omphalodes (strain CBS 100304)</name>
    <name type="common">Pyronema confluens</name>
    <dbReference type="NCBI Taxonomy" id="1076935"/>
    <lineage>
        <taxon>Eukaryota</taxon>
        <taxon>Fungi</taxon>
        <taxon>Dikarya</taxon>
        <taxon>Ascomycota</taxon>
        <taxon>Pezizomycotina</taxon>
        <taxon>Pezizomycetes</taxon>
        <taxon>Pezizales</taxon>
        <taxon>Pyronemataceae</taxon>
        <taxon>Pyronema</taxon>
    </lineage>
</organism>
<name>U4L8V3_PYROM</name>
<reference evidence="1 2" key="1">
    <citation type="journal article" date="2013" name="PLoS Genet.">
        <title>The genome and development-dependent transcriptomes of Pyronema confluens: a window into fungal evolution.</title>
        <authorList>
            <person name="Traeger S."/>
            <person name="Altegoer F."/>
            <person name="Freitag M."/>
            <person name="Gabaldon T."/>
            <person name="Kempken F."/>
            <person name="Kumar A."/>
            <person name="Marcet-Houben M."/>
            <person name="Poggeler S."/>
            <person name="Stajich J.E."/>
            <person name="Nowrousian M."/>
        </authorList>
    </citation>
    <scope>NUCLEOTIDE SEQUENCE [LARGE SCALE GENOMIC DNA]</scope>
    <source>
        <strain evidence="2">CBS 100304</strain>
        <tissue evidence="1">Vegetative mycelium</tissue>
    </source>
</reference>
<gene>
    <name evidence="1" type="ORF">PCON_06131</name>
</gene>
<proteinExistence type="predicted"/>
<dbReference type="Proteomes" id="UP000018144">
    <property type="component" value="Unassembled WGS sequence"/>
</dbReference>
<protein>
    <submittedName>
        <fullName evidence="1">Uncharacterized protein</fullName>
    </submittedName>
</protein>
<dbReference type="AlphaFoldDB" id="U4L8V3"/>
<keyword evidence="2" id="KW-1185">Reference proteome</keyword>
<accession>U4L8V3</accession>
<evidence type="ECO:0000313" key="2">
    <source>
        <dbReference type="Proteomes" id="UP000018144"/>
    </source>
</evidence>
<dbReference type="EMBL" id="HF935294">
    <property type="protein sequence ID" value="CCX06544.1"/>
    <property type="molecule type" value="Genomic_DNA"/>
</dbReference>
<sequence length="64" mass="6541">MIATCTFRALAGGIPNLPASSGDALPPIWPSLSPSSDGMPASARNPARCCGTFAVALGWYGEFL</sequence>